<accession>A0A9X3LD38</accession>
<reference evidence="2" key="1">
    <citation type="submission" date="2022-05" db="EMBL/GenBank/DDBJ databases">
        <authorList>
            <person name="Colautti A."/>
            <person name="Iacumin L."/>
        </authorList>
    </citation>
    <scope>NUCLEOTIDE SEQUENCE</scope>
    <source>
        <strain evidence="2">DSM 30747</strain>
    </source>
</reference>
<evidence type="ECO:0000313" key="2">
    <source>
        <dbReference type="EMBL" id="MCZ8534561.1"/>
    </source>
</evidence>
<organism evidence="2 3">
    <name type="scientific">Psychrobacillus psychrodurans</name>
    <dbReference type="NCBI Taxonomy" id="126157"/>
    <lineage>
        <taxon>Bacteria</taxon>
        <taxon>Bacillati</taxon>
        <taxon>Bacillota</taxon>
        <taxon>Bacilli</taxon>
        <taxon>Bacillales</taxon>
        <taxon>Bacillaceae</taxon>
        <taxon>Psychrobacillus</taxon>
    </lineage>
</organism>
<evidence type="ECO:0000313" key="3">
    <source>
        <dbReference type="Proteomes" id="UP001152172"/>
    </source>
</evidence>
<comment type="caution">
    <text evidence="2">The sequence shown here is derived from an EMBL/GenBank/DDBJ whole genome shotgun (WGS) entry which is preliminary data.</text>
</comment>
<dbReference type="AlphaFoldDB" id="A0A9X3LD38"/>
<dbReference type="Proteomes" id="UP001152172">
    <property type="component" value="Unassembled WGS sequence"/>
</dbReference>
<keyword evidence="1" id="KW-0732">Signal</keyword>
<sequence>MKKTVKRKLIAGAVVVGLISTTGVAFGATDAGAGLKGWYDSQFKKANTEVAIESAKHTTQKLLEFNNDTKELKTGATESINGTRDTEAEAAKSSIHQESRDYINSVNNKKAEIQNNIDNQFKKIEDDANKAILAASKLTYSIAEFDLKTQTSKEGKAALAFLNTEIEKETNKALSDLEWEIRTTKGFLQDLLNKKSSASIETINKTVDNEIARLLNLITKKTGELVTAQQTAISSKAAELEAAAKLKLEERVNALINEK</sequence>
<dbReference type="RefSeq" id="WP_269922699.1">
    <property type="nucleotide sequence ID" value="NZ_JAMKBI010000011.1"/>
</dbReference>
<feature type="signal peptide" evidence="1">
    <location>
        <begin position="1"/>
        <end position="27"/>
    </location>
</feature>
<feature type="chain" id="PRO_5040985560" evidence="1">
    <location>
        <begin position="28"/>
        <end position="259"/>
    </location>
</feature>
<gene>
    <name evidence="2" type="ORF">M9R61_14720</name>
</gene>
<proteinExistence type="predicted"/>
<protein>
    <submittedName>
        <fullName evidence="2">Uncharacterized protein</fullName>
    </submittedName>
</protein>
<keyword evidence="3" id="KW-1185">Reference proteome</keyword>
<evidence type="ECO:0000256" key="1">
    <source>
        <dbReference type="SAM" id="SignalP"/>
    </source>
</evidence>
<dbReference type="EMBL" id="JAMKBI010000011">
    <property type="protein sequence ID" value="MCZ8534561.1"/>
    <property type="molecule type" value="Genomic_DNA"/>
</dbReference>
<name>A0A9X3LD38_9BACI</name>